<name>A0AAD4EV93_9PEZI</name>
<feature type="region of interest" description="Disordered" evidence="1">
    <location>
        <begin position="326"/>
        <end position="399"/>
    </location>
</feature>
<protein>
    <submittedName>
        <fullName evidence="2">Uncharacterized protein</fullName>
    </submittedName>
</protein>
<reference evidence="2" key="1">
    <citation type="submission" date="2023-02" db="EMBL/GenBank/DDBJ databases">
        <authorList>
            <person name="Palmer J.M."/>
        </authorList>
    </citation>
    <scope>NUCLEOTIDE SEQUENCE</scope>
    <source>
        <strain evidence="2">FW57</strain>
    </source>
</reference>
<feature type="region of interest" description="Disordered" evidence="1">
    <location>
        <begin position="79"/>
        <end position="117"/>
    </location>
</feature>
<evidence type="ECO:0000313" key="3">
    <source>
        <dbReference type="Proteomes" id="UP001197093"/>
    </source>
</evidence>
<gene>
    <name evidence="2" type="ORF">NEMBOFW57_007453</name>
</gene>
<feature type="compositionally biased region" description="Polar residues" evidence="1">
    <location>
        <begin position="354"/>
        <end position="364"/>
    </location>
</feature>
<proteinExistence type="predicted"/>
<feature type="compositionally biased region" description="Gly residues" evidence="1">
    <location>
        <begin position="461"/>
        <end position="470"/>
    </location>
</feature>
<feature type="compositionally biased region" description="Low complexity" evidence="1">
    <location>
        <begin position="238"/>
        <end position="250"/>
    </location>
</feature>
<feature type="compositionally biased region" description="Basic and acidic residues" evidence="1">
    <location>
        <begin position="527"/>
        <end position="540"/>
    </location>
</feature>
<organism evidence="2 3">
    <name type="scientific">Staphylotrichum longicolle</name>
    <dbReference type="NCBI Taxonomy" id="669026"/>
    <lineage>
        <taxon>Eukaryota</taxon>
        <taxon>Fungi</taxon>
        <taxon>Dikarya</taxon>
        <taxon>Ascomycota</taxon>
        <taxon>Pezizomycotina</taxon>
        <taxon>Sordariomycetes</taxon>
        <taxon>Sordariomycetidae</taxon>
        <taxon>Sordariales</taxon>
        <taxon>Chaetomiaceae</taxon>
        <taxon>Staphylotrichum</taxon>
    </lineage>
</organism>
<evidence type="ECO:0000313" key="2">
    <source>
        <dbReference type="EMBL" id="KAG7287934.1"/>
    </source>
</evidence>
<dbReference type="AlphaFoldDB" id="A0AAD4EV93"/>
<feature type="compositionally biased region" description="Low complexity" evidence="1">
    <location>
        <begin position="377"/>
        <end position="386"/>
    </location>
</feature>
<feature type="compositionally biased region" description="Acidic residues" evidence="1">
    <location>
        <begin position="541"/>
        <end position="559"/>
    </location>
</feature>
<dbReference type="EMBL" id="JAHCVI010000003">
    <property type="protein sequence ID" value="KAG7287934.1"/>
    <property type="molecule type" value="Genomic_DNA"/>
</dbReference>
<feature type="region of interest" description="Disordered" evidence="1">
    <location>
        <begin position="212"/>
        <end position="312"/>
    </location>
</feature>
<evidence type="ECO:0000256" key="1">
    <source>
        <dbReference type="SAM" id="MobiDB-lite"/>
    </source>
</evidence>
<feature type="compositionally biased region" description="Acidic residues" evidence="1">
    <location>
        <begin position="498"/>
        <end position="511"/>
    </location>
</feature>
<accession>A0AAD4EV93</accession>
<comment type="caution">
    <text evidence="2">The sequence shown here is derived from an EMBL/GenBank/DDBJ whole genome shotgun (WGS) entry which is preliminary data.</text>
</comment>
<dbReference type="Proteomes" id="UP001197093">
    <property type="component" value="Unassembled WGS sequence"/>
</dbReference>
<feature type="compositionally biased region" description="Basic and acidic residues" evidence="1">
    <location>
        <begin position="471"/>
        <end position="484"/>
    </location>
</feature>
<feature type="region of interest" description="Disordered" evidence="1">
    <location>
        <begin position="456"/>
        <end position="573"/>
    </location>
</feature>
<feature type="compositionally biased region" description="Basic and acidic residues" evidence="1">
    <location>
        <begin position="298"/>
        <end position="312"/>
    </location>
</feature>
<keyword evidence="3" id="KW-1185">Reference proteome</keyword>
<sequence>MRSDGGRAFKDILDAQSEIKPADFRTRVQAAGARDYGEDVAERNMGQNGVDLDATHVRAFYAQSEGIHGPRRRASLMETGSRAGRAGVRRRSLLSIQHTPPRHPMPPSPKRNGTRDLGRRRSVNTYMPLDYGGENLLPRSDRDTLAALPPRVCGPGAKQLDFGFSALGLAAPSAAHALETAPAPIVRTTRRPRDSVVLAKQRVLETTAEDAIGYPPPIRTRSMRGWSASSETPTAPESIAATSITTTTSTFHRPPSLHTADTSVDLSIGAGSPQLKHSRSFSRPGSAVHDASSDYDTDEHTQEVRLRDAEGAHRLTRPISEFNIDDYLSSSSSRSEDDDGDGDNDDLHHPPLNPNNKISTTTDTAVHHNLLLPPELQQQTTTTTTTNPEMDESHDRDHFNIDDYLSSDAASMTTPNRRPTAEGEEELLFDDGGGFGFGAGGEVGLPGLGEALPFPLPLVEQGGGGGGGGADGRKNGQAREEGWHRATRMRRQYVLDTAADDESESEFDSDWGGEGGVGGRRRRHLHGQPDGRPRTAHMDADSDEDGYEADFVDDDDDYDQERQTRRRNGNRQTERLSALCRLEGREDEARRQLSQQNGDLEDKVTAAVRLRKEAKRARRLAGQPSPAMLRRKAMPVPVLHIDGAAV</sequence>